<dbReference type="AlphaFoldDB" id="A0A135ZZE8"/>
<keyword evidence="3" id="KW-1185">Reference proteome</keyword>
<sequence length="215" mass="22844">MDLFLNEVFSFPTIIFTIPLIILTLLWLMAFAGLLDLDILDFGTDSDAGGDAEAGSAGTSWLEKLGLNGVPLTVSLTLIDIYAFSFTYLARKYAAPLFDGVLTATAQGAVVAAFAIVIALPLSALCIRPLRRFFITHEGVAKNELIGTICTLTTLSVSETFGQAVTPDGMVLSVRASSPNTIGKGNKIVLIDYLVAQDCYSVVTESELMAMSSSS</sequence>
<dbReference type="Proteomes" id="UP000070299">
    <property type="component" value="Unassembled WGS sequence"/>
</dbReference>
<evidence type="ECO:0000313" key="2">
    <source>
        <dbReference type="EMBL" id="KXI28260.1"/>
    </source>
</evidence>
<evidence type="ECO:0000313" key="3">
    <source>
        <dbReference type="Proteomes" id="UP000070299"/>
    </source>
</evidence>
<keyword evidence="1" id="KW-0472">Membrane</keyword>
<name>A0A135ZZE8_9ALTE</name>
<protein>
    <recommendedName>
        <fullName evidence="4">DUF1449 domain-containing protein</fullName>
    </recommendedName>
</protein>
<dbReference type="STRING" id="1799789.AX660_17950"/>
<comment type="caution">
    <text evidence="2">The sequence shown here is derived from an EMBL/GenBank/DDBJ whole genome shotgun (WGS) entry which is preliminary data.</text>
</comment>
<dbReference type="RefSeq" id="WP_068378386.1">
    <property type="nucleotide sequence ID" value="NZ_LSNE01000007.1"/>
</dbReference>
<feature type="transmembrane region" description="Helical" evidence="1">
    <location>
        <begin position="70"/>
        <end position="89"/>
    </location>
</feature>
<feature type="transmembrane region" description="Helical" evidence="1">
    <location>
        <begin position="109"/>
        <end position="127"/>
    </location>
</feature>
<proteinExistence type="predicted"/>
<gene>
    <name evidence="2" type="ORF">AX660_17950</name>
</gene>
<evidence type="ECO:0008006" key="4">
    <source>
        <dbReference type="Google" id="ProtNLM"/>
    </source>
</evidence>
<organism evidence="2 3">
    <name type="scientific">Paraglaciecola hydrolytica</name>
    <dbReference type="NCBI Taxonomy" id="1799789"/>
    <lineage>
        <taxon>Bacteria</taxon>
        <taxon>Pseudomonadati</taxon>
        <taxon>Pseudomonadota</taxon>
        <taxon>Gammaproteobacteria</taxon>
        <taxon>Alteromonadales</taxon>
        <taxon>Alteromonadaceae</taxon>
        <taxon>Paraglaciecola</taxon>
    </lineage>
</organism>
<evidence type="ECO:0000256" key="1">
    <source>
        <dbReference type="SAM" id="Phobius"/>
    </source>
</evidence>
<feature type="transmembrane region" description="Helical" evidence="1">
    <location>
        <begin position="12"/>
        <end position="35"/>
    </location>
</feature>
<keyword evidence="1" id="KW-1133">Transmembrane helix</keyword>
<dbReference type="EMBL" id="LSNE01000007">
    <property type="protein sequence ID" value="KXI28260.1"/>
    <property type="molecule type" value="Genomic_DNA"/>
</dbReference>
<dbReference type="OrthoDB" id="8912654at2"/>
<accession>A0A135ZZE8</accession>
<reference evidence="3" key="1">
    <citation type="submission" date="2016-02" db="EMBL/GenBank/DDBJ databases">
        <authorList>
            <person name="Schultz-Johansen M."/>
            <person name="Glaring M.A."/>
            <person name="Bech P.K."/>
            <person name="Stougaard P."/>
        </authorList>
    </citation>
    <scope>NUCLEOTIDE SEQUENCE [LARGE SCALE GENOMIC DNA]</scope>
    <source>
        <strain evidence="3">S66</strain>
    </source>
</reference>
<keyword evidence="1" id="KW-0812">Transmembrane</keyword>